<sequence length="1044" mass="118115">MSDIGKHMFESLEHVPKRNKLNVRLRHRWLKTLYCSVLAGPEDYRALGMSARIPTHDPSWVPTPSYAQDKELEMDEGPIVLGNKGWPAVVARYFPQGDTGTGEIIQVTITTAYEALARRPRPWEKALMEANIGHPQWSVAAMILGLNSMPPCLLSALVDAQWHLTPLRDWKQRYGDFVEAVKRIGRTGGASPCEATDWICIRKVFNCCDRRLDEADWDTEYTRRTTQLPVQVGLREDGLVSSQRWDEMFNATITELADTIVRNMHAGPTLHTVQEWWDARWAHAPTGASTLRVAVRDVKQADRRLDSEARAGKKCTWESLPARTPAMLMTLCPPQADVRVSTKPEPGRKARALYATDDLNTVVSSFASVHMEKFMNVWGIKAKQTPSDVVEWIRAARKATGTAMWLSIDYSDFNHEHMLKTLVAFNLALAVAWKRYAAAPVDHQKAMAALWVALSHMNTMCNTEGKAEYRMVGTMCSGHRDTARDNSALHGAYARTAARMMVPLGLDVQPIEQFFTGDDEDALCRDTVRALLYYMGVTVAGFSLNPTKQNAGENTHEFLQRNAIGDGLPKRPLFAVLAQLASGNWYQDVHVWYDAAVGAVSDNAWELAARGMPLGIAQRLACSVINSTMRVPRPEGGYRKLEWWAYRHGSSVHPLWYGLAGKLKPAIDIAAKPRPHRIAPRRATASWVGSRMKMCRLRIKAEEKAELIDYCSRESYASLYRKERAAVHREYALTEWPERYQDPDYANMGTLWVGKPDEKALLRTLPEAECERRPATIDEVLSRFGIDQKMLDAVGGIGKMLANMPPYMVGKYENPRAPRLLPLEMRYLDGAIVSWLGNARGIELPMQQDRKTQAAARSAKLVWQRALVMQETKIMPSLVKVVMAPNGAGKTTYKRAAESGSCGIRSVLDMDDVLRTSGMQDAIEYWQVGNMPPTLKSRYAAHMQGKMELEEAQEVLVQWDLRDWLPKPVDRPYVVEVQILLPNWAELRDRLLKRGWPEAKIERRRNRWEMMADRMREDPTAAGVLSADEARNIKWIKTLETQKR</sequence>
<dbReference type="Pfam" id="PF02123">
    <property type="entry name" value="RdRP_4"/>
    <property type="match status" value="1"/>
</dbReference>
<dbReference type="GO" id="GO:0000166">
    <property type="term" value="F:nucleotide binding"/>
    <property type="evidence" value="ECO:0007669"/>
    <property type="project" value="UniProtKB-KW"/>
</dbReference>
<evidence type="ECO:0000256" key="7">
    <source>
        <dbReference type="RuleBase" id="RU364050"/>
    </source>
</evidence>
<organism evidence="8">
    <name type="scientific">Bolbocoleon piliferum toti-like virus</name>
    <dbReference type="NCBI Taxonomy" id="2933139"/>
    <lineage>
        <taxon>Viruses</taxon>
        <taxon>Riboviria</taxon>
        <taxon>Orthornavirae</taxon>
        <taxon>Duplornaviricota</taxon>
        <taxon>Chrymotiviricetes</taxon>
        <taxon>Ghabrivirales</taxon>
        <taxon>Totiviridae</taxon>
    </lineage>
</organism>
<keyword evidence="3 7" id="KW-0808">Transferase</keyword>
<dbReference type="SUPFAM" id="SSF56672">
    <property type="entry name" value="DNA/RNA polymerases"/>
    <property type="match status" value="1"/>
</dbReference>
<comment type="catalytic activity">
    <reaction evidence="6 7">
        <text>RNA(n) + a ribonucleoside 5'-triphosphate = RNA(n+1) + diphosphate</text>
        <dbReference type="Rhea" id="RHEA:21248"/>
        <dbReference type="Rhea" id="RHEA-COMP:14527"/>
        <dbReference type="Rhea" id="RHEA-COMP:17342"/>
        <dbReference type="ChEBI" id="CHEBI:33019"/>
        <dbReference type="ChEBI" id="CHEBI:61557"/>
        <dbReference type="ChEBI" id="CHEBI:140395"/>
        <dbReference type="EC" id="2.7.7.48"/>
    </reaction>
</comment>
<evidence type="ECO:0000256" key="5">
    <source>
        <dbReference type="ARBA" id="ARBA00022741"/>
    </source>
</evidence>
<dbReference type="InterPro" id="IPR001795">
    <property type="entry name" value="RNA-dir_pol_luteovirus"/>
</dbReference>
<comment type="similarity">
    <text evidence="1">Belongs to the totiviridae RNA-directed RNA polymerase family.</text>
</comment>
<dbReference type="GO" id="GO:0006351">
    <property type="term" value="P:DNA-templated transcription"/>
    <property type="evidence" value="ECO:0007669"/>
    <property type="project" value="InterPro"/>
</dbReference>
<keyword evidence="2 7" id="KW-0696">RNA-directed RNA polymerase</keyword>
<evidence type="ECO:0000256" key="1">
    <source>
        <dbReference type="ARBA" id="ARBA00010455"/>
    </source>
</evidence>
<evidence type="ECO:0000256" key="2">
    <source>
        <dbReference type="ARBA" id="ARBA00022484"/>
    </source>
</evidence>
<protein>
    <recommendedName>
        <fullName evidence="7">RNA-directed RNA polymerase</fullName>
        <ecNumber evidence="7">2.7.7.48</ecNumber>
    </recommendedName>
</protein>
<dbReference type="EMBL" id="OX380354">
    <property type="protein sequence ID" value="CAI5383831.1"/>
    <property type="molecule type" value="Genomic_RNA"/>
</dbReference>
<gene>
    <name evidence="8" type="primary">RNA-dependent RNA polymerase</name>
</gene>
<proteinExistence type="inferred from homology"/>
<dbReference type="InterPro" id="IPR027417">
    <property type="entry name" value="P-loop_NTPase"/>
</dbReference>
<dbReference type="EC" id="2.7.7.48" evidence="7"/>
<evidence type="ECO:0000313" key="8">
    <source>
        <dbReference type="EMBL" id="CAI5383831.1"/>
    </source>
</evidence>
<reference evidence="8" key="1">
    <citation type="submission" date="2022-11" db="EMBL/GenBank/DDBJ databases">
        <authorList>
            <person name="Mifsud CO J."/>
            <person name="Holmes C E."/>
            <person name="Gallagher V R."/>
            <person name="Geoghegan L J."/>
        </authorList>
    </citation>
    <scope>NUCLEOTIDE SEQUENCE</scope>
</reference>
<keyword evidence="7" id="KW-0693">Viral RNA replication</keyword>
<dbReference type="InterPro" id="IPR043502">
    <property type="entry name" value="DNA/RNA_pol_sf"/>
</dbReference>
<dbReference type="GO" id="GO:0003723">
    <property type="term" value="F:RNA binding"/>
    <property type="evidence" value="ECO:0007669"/>
    <property type="project" value="InterPro"/>
</dbReference>
<keyword evidence="5 7" id="KW-0547">Nucleotide-binding</keyword>
<keyword evidence="4 7" id="KW-0548">Nucleotidyltransferase</keyword>
<evidence type="ECO:0000256" key="4">
    <source>
        <dbReference type="ARBA" id="ARBA00022695"/>
    </source>
</evidence>
<dbReference type="SUPFAM" id="SSF52540">
    <property type="entry name" value="P-loop containing nucleoside triphosphate hydrolases"/>
    <property type="match status" value="1"/>
</dbReference>
<accession>A0A9C7GX64</accession>
<evidence type="ECO:0000256" key="6">
    <source>
        <dbReference type="ARBA" id="ARBA00048744"/>
    </source>
</evidence>
<evidence type="ECO:0000256" key="3">
    <source>
        <dbReference type="ARBA" id="ARBA00022679"/>
    </source>
</evidence>
<name>A0A9C7GX64_9VIRU</name>
<dbReference type="GO" id="GO:0003968">
    <property type="term" value="F:RNA-directed RNA polymerase activity"/>
    <property type="evidence" value="ECO:0007669"/>
    <property type="project" value="UniProtKB-KW"/>
</dbReference>